<evidence type="ECO:0000313" key="1">
    <source>
        <dbReference type="EMBL" id="OIJ42295.1"/>
    </source>
</evidence>
<dbReference type="EMBL" id="JRYB01000001">
    <property type="protein sequence ID" value="OIJ42295.1"/>
    <property type="molecule type" value="Genomic_DNA"/>
</dbReference>
<gene>
    <name evidence="1" type="ORF">LO55_3566</name>
</gene>
<reference evidence="1 2" key="1">
    <citation type="submission" date="2014-10" db="EMBL/GenBank/DDBJ databases">
        <authorList>
            <person name="Seo M.-J."/>
            <person name="Seok Y.J."/>
            <person name="Cha I.-T."/>
        </authorList>
    </citation>
    <scope>NUCLEOTIDE SEQUENCE [LARGE SCALE GENOMIC DNA]</scope>
    <source>
        <strain evidence="1 2">NEU</strain>
    </source>
</reference>
<dbReference type="RefSeq" id="WP_071362459.1">
    <property type="nucleotide sequence ID" value="NZ_DALZDZ010000039.1"/>
</dbReference>
<dbReference type="AlphaFoldDB" id="A0A1S2NB73"/>
<dbReference type="Proteomes" id="UP000180246">
    <property type="component" value="Unassembled WGS sequence"/>
</dbReference>
<name>A0A1S2NB73_9BURK</name>
<accession>A0A1S2NB73</accession>
<comment type="caution">
    <text evidence="1">The sequence shown here is derived from an EMBL/GenBank/DDBJ whole genome shotgun (WGS) entry which is preliminary data.</text>
</comment>
<sequence length="127" mass="13820">MMTSKGGPGRSEEHIQLIQSWRRLADQLGPLIGDSGFCALYGRACRLVGPEFKWLAETPPCKTRDSQITTLDELLASVAPDHAKAAHAALLQTFTELLASLIGQALARRLLDAAARDGEEKNAQEHK</sequence>
<organism evidence="1 2">
    <name type="scientific">Massilia timonae</name>
    <dbReference type="NCBI Taxonomy" id="47229"/>
    <lineage>
        <taxon>Bacteria</taxon>
        <taxon>Pseudomonadati</taxon>
        <taxon>Pseudomonadota</taxon>
        <taxon>Betaproteobacteria</taxon>
        <taxon>Burkholderiales</taxon>
        <taxon>Oxalobacteraceae</taxon>
        <taxon>Telluria group</taxon>
        <taxon>Massilia</taxon>
    </lineage>
</organism>
<evidence type="ECO:0000313" key="2">
    <source>
        <dbReference type="Proteomes" id="UP000180246"/>
    </source>
</evidence>
<protein>
    <submittedName>
        <fullName evidence="1">Uncharacterized protein</fullName>
    </submittedName>
</protein>
<proteinExistence type="predicted"/>